<dbReference type="PANTHER" id="PTHR11435">
    <property type="entry name" value="NADH UBIQUINONE OXIDOREDUCTASE SUBUNIT ND6"/>
    <property type="match status" value="1"/>
</dbReference>
<keyword evidence="12 18" id="KW-0496">Mitochondrion</keyword>
<feature type="signal peptide" evidence="17">
    <location>
        <begin position="1"/>
        <end position="22"/>
    </location>
</feature>
<keyword evidence="13 16" id="KW-0472">Membrane</keyword>
<accession>A0A0M3LUW8</accession>
<organism evidence="18">
    <name type="scientific">Euplectus karstenii</name>
    <dbReference type="NCBI Taxonomy" id="878009"/>
    <lineage>
        <taxon>Eukaryota</taxon>
        <taxon>Metazoa</taxon>
        <taxon>Ecdysozoa</taxon>
        <taxon>Arthropoda</taxon>
        <taxon>Hexapoda</taxon>
        <taxon>Insecta</taxon>
        <taxon>Pterygota</taxon>
        <taxon>Neoptera</taxon>
        <taxon>Endopterygota</taxon>
        <taxon>Coleoptera</taxon>
        <taxon>Polyphaga</taxon>
        <taxon>Staphyliniformia</taxon>
        <taxon>Staphylinidae</taxon>
        <taxon>Omaliinae group</taxon>
        <taxon>Pselaphinae</taxon>
        <taxon>Euplectus</taxon>
    </lineage>
</organism>
<keyword evidence="11" id="KW-0520">NAD</keyword>
<evidence type="ECO:0000256" key="4">
    <source>
        <dbReference type="ARBA" id="ARBA00021095"/>
    </source>
</evidence>
<evidence type="ECO:0000256" key="16">
    <source>
        <dbReference type="SAM" id="Phobius"/>
    </source>
</evidence>
<evidence type="ECO:0000256" key="2">
    <source>
        <dbReference type="ARBA" id="ARBA00005698"/>
    </source>
</evidence>
<reference evidence="18" key="1">
    <citation type="submission" date="2014-09" db="EMBL/GenBank/DDBJ databases">
        <title>Mitogenomics of the Coleoptera under dense taxon sampling.</title>
        <authorList>
            <person name="Timmermans M.J.T.N."/>
            <person name="Lim J."/>
            <person name="Dodsworth S."/>
            <person name="Haran J."/>
            <person name="Ahrens D."/>
            <person name="Bocak L."/>
            <person name="London A."/>
            <person name="Culverwell L."/>
            <person name="Vogler A.P."/>
        </authorList>
    </citation>
    <scope>NUCLEOTIDE SEQUENCE</scope>
</reference>
<feature type="chain" id="PRO_5005787289" description="NADH-ubiquinone oxidoreductase chain 6" evidence="17">
    <location>
        <begin position="23"/>
        <end position="162"/>
    </location>
</feature>
<evidence type="ECO:0000256" key="7">
    <source>
        <dbReference type="ARBA" id="ARBA00022692"/>
    </source>
</evidence>
<evidence type="ECO:0000256" key="8">
    <source>
        <dbReference type="ARBA" id="ARBA00022967"/>
    </source>
</evidence>
<comment type="subcellular location">
    <subcellularLocation>
        <location evidence="1">Mitochondrion membrane</location>
        <topology evidence="1">Multi-pass membrane protein</topology>
    </subcellularLocation>
</comment>
<keyword evidence="17" id="KW-0732">Signal</keyword>
<evidence type="ECO:0000256" key="6">
    <source>
        <dbReference type="ARBA" id="ARBA00022660"/>
    </source>
</evidence>
<keyword evidence="10 16" id="KW-1133">Transmembrane helix</keyword>
<dbReference type="InterPro" id="IPR050269">
    <property type="entry name" value="ComplexI_Subunit6"/>
</dbReference>
<evidence type="ECO:0000256" key="11">
    <source>
        <dbReference type="ARBA" id="ARBA00023027"/>
    </source>
</evidence>
<keyword evidence="6" id="KW-0679">Respiratory chain</keyword>
<feature type="transmembrane region" description="Helical" evidence="16">
    <location>
        <begin position="131"/>
        <end position="151"/>
    </location>
</feature>
<gene>
    <name evidence="18" type="primary">ND6</name>
</gene>
<comment type="catalytic activity">
    <reaction evidence="15">
        <text>a ubiquinone + NADH + 5 H(+)(in) = a ubiquinol + NAD(+) + 4 H(+)(out)</text>
        <dbReference type="Rhea" id="RHEA:29091"/>
        <dbReference type="Rhea" id="RHEA-COMP:9565"/>
        <dbReference type="Rhea" id="RHEA-COMP:9566"/>
        <dbReference type="ChEBI" id="CHEBI:15378"/>
        <dbReference type="ChEBI" id="CHEBI:16389"/>
        <dbReference type="ChEBI" id="CHEBI:17976"/>
        <dbReference type="ChEBI" id="CHEBI:57540"/>
        <dbReference type="ChEBI" id="CHEBI:57945"/>
        <dbReference type="EC" id="7.1.1.2"/>
    </reaction>
</comment>
<dbReference type="EMBL" id="KM586245">
    <property type="protein sequence ID" value="AJG02515.1"/>
    <property type="molecule type" value="Genomic_DNA"/>
</dbReference>
<evidence type="ECO:0000256" key="3">
    <source>
        <dbReference type="ARBA" id="ARBA00012944"/>
    </source>
</evidence>
<evidence type="ECO:0000313" key="18">
    <source>
        <dbReference type="EMBL" id="AJG02515.1"/>
    </source>
</evidence>
<evidence type="ECO:0000256" key="1">
    <source>
        <dbReference type="ARBA" id="ARBA00004225"/>
    </source>
</evidence>
<protein>
    <recommendedName>
        <fullName evidence="4">NADH-ubiquinone oxidoreductase chain 6</fullName>
        <ecNumber evidence="3">7.1.1.2</ecNumber>
    </recommendedName>
    <alternativeName>
        <fullName evidence="14">NADH dehydrogenase subunit 6</fullName>
    </alternativeName>
</protein>
<evidence type="ECO:0000256" key="13">
    <source>
        <dbReference type="ARBA" id="ARBA00023136"/>
    </source>
</evidence>
<keyword evidence="9" id="KW-0249">Electron transport</keyword>
<dbReference type="GO" id="GO:0031966">
    <property type="term" value="C:mitochondrial membrane"/>
    <property type="evidence" value="ECO:0007669"/>
    <property type="project" value="UniProtKB-SubCell"/>
</dbReference>
<evidence type="ECO:0000256" key="10">
    <source>
        <dbReference type="ARBA" id="ARBA00022989"/>
    </source>
</evidence>
<name>A0A0M3LUW8_9COLE</name>
<evidence type="ECO:0000256" key="14">
    <source>
        <dbReference type="ARBA" id="ARBA00031019"/>
    </source>
</evidence>
<dbReference type="GO" id="GO:0008137">
    <property type="term" value="F:NADH dehydrogenase (ubiquinone) activity"/>
    <property type="evidence" value="ECO:0007669"/>
    <property type="project" value="UniProtKB-EC"/>
</dbReference>
<dbReference type="EC" id="7.1.1.2" evidence="3"/>
<dbReference type="AlphaFoldDB" id="A0A0M3LUW8"/>
<evidence type="ECO:0000256" key="15">
    <source>
        <dbReference type="ARBA" id="ARBA00049551"/>
    </source>
</evidence>
<proteinExistence type="inferred from homology"/>
<comment type="similarity">
    <text evidence="2">Belongs to the complex I subunit 6 family.</text>
</comment>
<keyword evidence="8" id="KW-1278">Translocase</keyword>
<keyword evidence="7 16" id="KW-0812">Transmembrane</keyword>
<feature type="transmembrane region" description="Helical" evidence="16">
    <location>
        <begin position="46"/>
        <end position="68"/>
    </location>
</feature>
<keyword evidence="5" id="KW-0813">Transport</keyword>
<evidence type="ECO:0000256" key="5">
    <source>
        <dbReference type="ARBA" id="ARBA00022448"/>
    </source>
</evidence>
<feature type="transmembrane region" description="Helical" evidence="16">
    <location>
        <begin position="80"/>
        <end position="102"/>
    </location>
</feature>
<dbReference type="PANTHER" id="PTHR11435:SF1">
    <property type="entry name" value="NADH-UBIQUINONE OXIDOREDUCTASE CHAIN 6"/>
    <property type="match status" value="1"/>
</dbReference>
<sequence length="162" mass="19430">MLMMNFILTMMFLFLKHPLSMGLNLFIQTINISLMTGNFLNNFWFSYILFLIFIGGMLILFMYMISIASNEMFKTSKQMIFFSMMLMFMLITIFLLMDHYFINFLSFPENIINNKNINHFFNKFYNYPNNLIIFSMIIYLFITLIASVKITSLKYGPIRQKF</sequence>
<evidence type="ECO:0000256" key="17">
    <source>
        <dbReference type="SAM" id="SignalP"/>
    </source>
</evidence>
<evidence type="ECO:0000256" key="12">
    <source>
        <dbReference type="ARBA" id="ARBA00023128"/>
    </source>
</evidence>
<evidence type="ECO:0000256" key="9">
    <source>
        <dbReference type="ARBA" id="ARBA00022982"/>
    </source>
</evidence>
<geneLocation type="mitochondrion" evidence="18"/>